<protein>
    <submittedName>
        <fullName evidence="6">NUDIX domain-containing protein</fullName>
    </submittedName>
</protein>
<dbReference type="PROSITE" id="PS51462">
    <property type="entry name" value="NUDIX"/>
    <property type="match status" value="2"/>
</dbReference>
<evidence type="ECO:0000259" key="5">
    <source>
        <dbReference type="PROSITE" id="PS51462"/>
    </source>
</evidence>
<dbReference type="CDD" id="cd04685">
    <property type="entry name" value="NUDIX_Hydrolase"/>
    <property type="match status" value="2"/>
</dbReference>
<sequence length="324" mass="36600">MRPTARILLLDDHDRILLFRGQGPVNNSDVAWFTPGGGVHSGEDLAVAAARELREETGLKVEPEKFGPVVAVSEGYWVGSDDTLRYATDHYFLLRVPAVTVDISAMEELERSLLDTYRLWSLDELRDTTEKLIPRNLPDLLEPLLKGEIPVEPYVIDWHHPAPDLVVAARVIVVDDEDRVLLYRAPRWAKNGGSAWFTPGGRLNPGETPEVAAARELREEIGYRVEPSALGPAVAFSDGVWVRDDGEVMRSKHHFFVHRVPSLEIDTSEMEEFEQSRLDCFRWWTLHELHDTTEQILPPGLPTLVEDHLSGNLPTEPALLAWDR</sequence>
<evidence type="ECO:0000313" key="7">
    <source>
        <dbReference type="Proteomes" id="UP000198683"/>
    </source>
</evidence>
<dbReference type="SUPFAM" id="SSF55811">
    <property type="entry name" value="Nudix"/>
    <property type="match status" value="2"/>
</dbReference>
<evidence type="ECO:0000256" key="2">
    <source>
        <dbReference type="ARBA" id="ARBA00005582"/>
    </source>
</evidence>
<gene>
    <name evidence="6" type="ORF">SAMN05421874_1513</name>
</gene>
<feature type="domain" description="Nudix hydrolase" evidence="5">
    <location>
        <begin position="158"/>
        <end position="310"/>
    </location>
</feature>
<dbReference type="Pfam" id="PF00293">
    <property type="entry name" value="NUDIX"/>
    <property type="match status" value="2"/>
</dbReference>
<dbReference type="InterPro" id="IPR020476">
    <property type="entry name" value="Nudix_hydrolase"/>
</dbReference>
<reference evidence="6 7" key="1">
    <citation type="submission" date="2016-10" db="EMBL/GenBank/DDBJ databases">
        <authorList>
            <person name="de Groot N.N."/>
        </authorList>
    </citation>
    <scope>NUCLEOTIDE SEQUENCE [LARGE SCALE GENOMIC DNA]</scope>
    <source>
        <strain evidence="6 7">CGMCC 4.5681</strain>
    </source>
</reference>
<dbReference type="STRING" id="683260.SAMN05421874_1513"/>
<name>A0A1G9S0Z2_9ACTN</name>
<proteinExistence type="inferred from homology"/>
<organism evidence="6 7">
    <name type="scientific">Nonomuraea maritima</name>
    <dbReference type="NCBI Taxonomy" id="683260"/>
    <lineage>
        <taxon>Bacteria</taxon>
        <taxon>Bacillati</taxon>
        <taxon>Actinomycetota</taxon>
        <taxon>Actinomycetes</taxon>
        <taxon>Streptosporangiales</taxon>
        <taxon>Streptosporangiaceae</taxon>
        <taxon>Nonomuraea</taxon>
    </lineage>
</organism>
<dbReference type="Gene3D" id="3.90.79.10">
    <property type="entry name" value="Nucleoside Triphosphate Pyrophosphohydrolase"/>
    <property type="match status" value="2"/>
</dbReference>
<dbReference type="PANTHER" id="PTHR43046:SF14">
    <property type="entry name" value="MUTT_NUDIX FAMILY PROTEIN"/>
    <property type="match status" value="1"/>
</dbReference>
<dbReference type="InterPro" id="IPR020084">
    <property type="entry name" value="NUDIX_hydrolase_CS"/>
</dbReference>
<evidence type="ECO:0000313" key="6">
    <source>
        <dbReference type="EMBL" id="SDM28920.1"/>
    </source>
</evidence>
<dbReference type="PANTHER" id="PTHR43046">
    <property type="entry name" value="GDP-MANNOSE MANNOSYL HYDROLASE"/>
    <property type="match status" value="1"/>
</dbReference>
<feature type="domain" description="Nudix hydrolase" evidence="5">
    <location>
        <begin position="1"/>
        <end position="142"/>
    </location>
</feature>
<dbReference type="InterPro" id="IPR000086">
    <property type="entry name" value="NUDIX_hydrolase_dom"/>
</dbReference>
<dbReference type="AlphaFoldDB" id="A0A1G9S0Z2"/>
<dbReference type="GO" id="GO:0016787">
    <property type="term" value="F:hydrolase activity"/>
    <property type="evidence" value="ECO:0007669"/>
    <property type="project" value="UniProtKB-KW"/>
</dbReference>
<dbReference type="Proteomes" id="UP000198683">
    <property type="component" value="Unassembled WGS sequence"/>
</dbReference>
<keyword evidence="3 4" id="KW-0378">Hydrolase</keyword>
<dbReference type="EMBL" id="FNFB01000051">
    <property type="protein sequence ID" value="SDM28920.1"/>
    <property type="molecule type" value="Genomic_DNA"/>
</dbReference>
<dbReference type="InterPro" id="IPR015797">
    <property type="entry name" value="NUDIX_hydrolase-like_dom_sf"/>
</dbReference>
<dbReference type="PROSITE" id="PS00893">
    <property type="entry name" value="NUDIX_BOX"/>
    <property type="match status" value="2"/>
</dbReference>
<keyword evidence="7" id="KW-1185">Reference proteome</keyword>
<comment type="cofactor">
    <cofactor evidence="1">
        <name>Mg(2+)</name>
        <dbReference type="ChEBI" id="CHEBI:18420"/>
    </cofactor>
</comment>
<evidence type="ECO:0000256" key="1">
    <source>
        <dbReference type="ARBA" id="ARBA00001946"/>
    </source>
</evidence>
<evidence type="ECO:0000256" key="4">
    <source>
        <dbReference type="RuleBase" id="RU003476"/>
    </source>
</evidence>
<evidence type="ECO:0000256" key="3">
    <source>
        <dbReference type="ARBA" id="ARBA00022801"/>
    </source>
</evidence>
<dbReference type="PRINTS" id="PR00502">
    <property type="entry name" value="NUDIXFAMILY"/>
</dbReference>
<accession>A0A1G9S0Z2</accession>
<comment type="similarity">
    <text evidence="2 4">Belongs to the Nudix hydrolase family.</text>
</comment>